<dbReference type="EMBL" id="RJVA01000017">
    <property type="protein sequence ID" value="ROQ89575.1"/>
    <property type="molecule type" value="Genomic_DNA"/>
</dbReference>
<dbReference type="InterPro" id="IPR023393">
    <property type="entry name" value="START-like_dom_sf"/>
</dbReference>
<feature type="compositionally biased region" description="Polar residues" evidence="1">
    <location>
        <begin position="156"/>
        <end position="172"/>
    </location>
</feature>
<gene>
    <name evidence="2" type="ORF">EDC27_3112</name>
</gene>
<evidence type="ECO:0000256" key="1">
    <source>
        <dbReference type="SAM" id="MobiDB-lite"/>
    </source>
</evidence>
<dbReference type="AlphaFoldDB" id="A0A3N1UDU1"/>
<accession>A0A3N1UDU1</accession>
<evidence type="ECO:0000313" key="2">
    <source>
        <dbReference type="EMBL" id="ROQ89575.1"/>
    </source>
</evidence>
<sequence>MQRFSYRDVRLRFVRGRLWIGLRVQESAEVLWRIFTDTRWWPLWGPSVRRVQVRGSTVVVHQGLRGRVWTVLGFSVPFFVDQVGPGYFWSWRVGGIRATGHEVRPEGSGASWLAFTVPVWGIFYLPVCVRAATNVARLARLLSSHASDHEDPAPINGNSFSTEKKTANSLAPGSSERVG</sequence>
<reference evidence="2 3" key="1">
    <citation type="submission" date="2018-11" db="EMBL/GenBank/DDBJ databases">
        <title>Genomic Encyclopedia of Type Strains, Phase IV (KMG-IV): sequencing the most valuable type-strain genomes for metagenomic binning, comparative biology and taxonomic classification.</title>
        <authorList>
            <person name="Goeker M."/>
        </authorList>
    </citation>
    <scope>NUCLEOTIDE SEQUENCE [LARGE SCALE GENOMIC DNA]</scope>
    <source>
        <strain evidence="2 3">DSM 22027</strain>
    </source>
</reference>
<comment type="caution">
    <text evidence="2">The sequence shown here is derived from an EMBL/GenBank/DDBJ whole genome shotgun (WGS) entry which is preliminary data.</text>
</comment>
<keyword evidence="3" id="KW-1185">Reference proteome</keyword>
<protein>
    <recommendedName>
        <fullName evidence="4">Polyketide cyclase/dehydrase/lipid transport protein</fullName>
    </recommendedName>
</protein>
<dbReference type="Gene3D" id="3.30.530.20">
    <property type="match status" value="1"/>
</dbReference>
<organism evidence="2 3">
    <name type="scientific">Desulfosoma caldarium</name>
    <dbReference type="NCBI Taxonomy" id="610254"/>
    <lineage>
        <taxon>Bacteria</taxon>
        <taxon>Pseudomonadati</taxon>
        <taxon>Thermodesulfobacteriota</taxon>
        <taxon>Syntrophobacteria</taxon>
        <taxon>Syntrophobacterales</taxon>
        <taxon>Syntrophobacteraceae</taxon>
        <taxon>Desulfosoma</taxon>
    </lineage>
</organism>
<name>A0A3N1UDU1_9BACT</name>
<feature type="region of interest" description="Disordered" evidence="1">
    <location>
        <begin position="148"/>
        <end position="179"/>
    </location>
</feature>
<evidence type="ECO:0000313" key="3">
    <source>
        <dbReference type="Proteomes" id="UP000276223"/>
    </source>
</evidence>
<dbReference type="SUPFAM" id="SSF55961">
    <property type="entry name" value="Bet v1-like"/>
    <property type="match status" value="1"/>
</dbReference>
<evidence type="ECO:0008006" key="4">
    <source>
        <dbReference type="Google" id="ProtNLM"/>
    </source>
</evidence>
<proteinExistence type="predicted"/>
<dbReference type="Proteomes" id="UP000276223">
    <property type="component" value="Unassembled WGS sequence"/>
</dbReference>